<keyword evidence="12" id="KW-1185">Reference proteome</keyword>
<evidence type="ECO:0000313" key="12">
    <source>
        <dbReference type="Proteomes" id="UP000036202"/>
    </source>
</evidence>
<dbReference type="InterPro" id="IPR005467">
    <property type="entry name" value="His_kinase_dom"/>
</dbReference>
<evidence type="ECO:0000256" key="8">
    <source>
        <dbReference type="ARBA" id="ARBA00022840"/>
    </source>
</evidence>
<dbReference type="GO" id="GO:0004721">
    <property type="term" value="F:phosphoprotein phosphatase activity"/>
    <property type="evidence" value="ECO:0007669"/>
    <property type="project" value="TreeGrafter"/>
</dbReference>
<accession>A0A1X7G1N1</accession>
<evidence type="ECO:0000256" key="4">
    <source>
        <dbReference type="ARBA" id="ARBA00022553"/>
    </source>
</evidence>
<dbReference type="InterPro" id="IPR004358">
    <property type="entry name" value="Sig_transdc_His_kin-like_C"/>
</dbReference>
<keyword evidence="4" id="KW-0597">Phosphoprotein</keyword>
<dbReference type="PRINTS" id="PR00344">
    <property type="entry name" value="BCTRLSENSOR"/>
</dbReference>
<dbReference type="CDD" id="cd00082">
    <property type="entry name" value="HisKA"/>
    <property type="match status" value="1"/>
</dbReference>
<dbReference type="KEGG" id="beo:BEH_08515"/>
<gene>
    <name evidence="11" type="ORF">BEH_08515</name>
</gene>
<name>A0A0H4KDE8_9BACI</name>
<dbReference type="FunFam" id="1.10.287.130:FF:000001">
    <property type="entry name" value="Two-component sensor histidine kinase"/>
    <property type="match status" value="1"/>
</dbReference>
<keyword evidence="9" id="KW-0902">Two-component regulatory system</keyword>
<dbReference type="EC" id="2.7.13.3" evidence="3"/>
<keyword evidence="8" id="KW-0067">ATP-binding</keyword>
<dbReference type="AlphaFoldDB" id="A0A0H4KDE8"/>
<keyword evidence="10" id="KW-0472">Membrane</keyword>
<dbReference type="SUPFAM" id="SSF55874">
    <property type="entry name" value="ATPase domain of HSP90 chaperone/DNA topoisomerase II/histidine kinase"/>
    <property type="match status" value="1"/>
</dbReference>
<dbReference type="Pfam" id="PF00512">
    <property type="entry name" value="HisKA"/>
    <property type="match status" value="1"/>
</dbReference>
<dbReference type="Gene3D" id="1.10.287.130">
    <property type="match status" value="1"/>
</dbReference>
<dbReference type="Proteomes" id="UP000036202">
    <property type="component" value="Chromosome"/>
</dbReference>
<comment type="subcellular location">
    <subcellularLocation>
        <location evidence="2">Cell membrane</location>
        <topology evidence="2">Multi-pass membrane protein</topology>
    </subcellularLocation>
</comment>
<evidence type="ECO:0000256" key="3">
    <source>
        <dbReference type="ARBA" id="ARBA00012438"/>
    </source>
</evidence>
<reference evidence="11 12" key="1">
    <citation type="journal article" date="2015" name="PLoS ONE">
        <title>Genome Sequence of Bacillus endophyticus and Analysis of Its Companion Mechanism in the Ketogulonigenium vulgare-Bacillus Strain Consortium.</title>
        <authorList>
            <person name="Jia N."/>
            <person name="Du J."/>
            <person name="Ding M.Z."/>
            <person name="Gao F."/>
            <person name="Yuan Y.J."/>
        </authorList>
    </citation>
    <scope>NUCLEOTIDE SEQUENCE [LARGE SCALE GENOMIC DNA]</scope>
    <source>
        <strain evidence="11 12">Hbe603</strain>
    </source>
</reference>
<evidence type="ECO:0000256" key="10">
    <source>
        <dbReference type="ARBA" id="ARBA00023136"/>
    </source>
</evidence>
<evidence type="ECO:0000256" key="2">
    <source>
        <dbReference type="ARBA" id="ARBA00004651"/>
    </source>
</evidence>
<dbReference type="SUPFAM" id="SSF47384">
    <property type="entry name" value="Homodimeric domain of signal transducing histidine kinase"/>
    <property type="match status" value="1"/>
</dbReference>
<dbReference type="SMART" id="SM00387">
    <property type="entry name" value="HATPase_c"/>
    <property type="match status" value="1"/>
</dbReference>
<dbReference type="GO" id="GO:0005886">
    <property type="term" value="C:plasma membrane"/>
    <property type="evidence" value="ECO:0007669"/>
    <property type="project" value="UniProtKB-SubCell"/>
</dbReference>
<comment type="catalytic activity">
    <reaction evidence="1">
        <text>ATP + protein L-histidine = ADP + protein N-phospho-L-histidine.</text>
        <dbReference type="EC" id="2.7.13.3"/>
    </reaction>
</comment>
<dbReference type="RefSeq" id="WP_046217033.1">
    <property type="nucleotide sequence ID" value="NZ_CP011974.1"/>
</dbReference>
<dbReference type="InterPro" id="IPR003594">
    <property type="entry name" value="HATPase_dom"/>
</dbReference>
<evidence type="ECO:0000256" key="6">
    <source>
        <dbReference type="ARBA" id="ARBA00022741"/>
    </source>
</evidence>
<evidence type="ECO:0000256" key="5">
    <source>
        <dbReference type="ARBA" id="ARBA00022679"/>
    </source>
</evidence>
<dbReference type="FunFam" id="3.30.565.10:FF:000006">
    <property type="entry name" value="Sensor histidine kinase WalK"/>
    <property type="match status" value="1"/>
</dbReference>
<dbReference type="PANTHER" id="PTHR45453:SF1">
    <property type="entry name" value="PHOSPHATE REGULON SENSOR PROTEIN PHOR"/>
    <property type="match status" value="1"/>
</dbReference>
<evidence type="ECO:0000256" key="1">
    <source>
        <dbReference type="ARBA" id="ARBA00000085"/>
    </source>
</evidence>
<evidence type="ECO:0000313" key="11">
    <source>
        <dbReference type="EMBL" id="AKO92137.1"/>
    </source>
</evidence>
<dbReference type="Pfam" id="PF02518">
    <property type="entry name" value="HATPase_c"/>
    <property type="match status" value="1"/>
</dbReference>
<dbReference type="InterPro" id="IPR036097">
    <property type="entry name" value="HisK_dim/P_sf"/>
</dbReference>
<dbReference type="EMBL" id="CP011974">
    <property type="protein sequence ID" value="AKO92137.1"/>
    <property type="molecule type" value="Genomic_DNA"/>
</dbReference>
<keyword evidence="6" id="KW-0547">Nucleotide-binding</keyword>
<evidence type="ECO:0000256" key="9">
    <source>
        <dbReference type="ARBA" id="ARBA00023012"/>
    </source>
</evidence>
<sequence>MKINFLSRIRNVRKRRERDLFKSTQARLTLLYSGLLILFLIAIVTIVYLVFYTVNLNGQKHELGILVRRETSLVEDYLRENGREAFQRRESQDLIVADYDRFFYYITDPQGNLLIGDEMVPTLRNQLTNLVKNWTPKHNEIHQAVVQVKDMRDEKILKNTPPDFTNVQEVRLMITGQPIYYKDQLIGTLYMGKNISFVYDSFKRLPILLIGIIILFAGVAVYISYLMSKKAMIPITRAFSRQKEFAADASHELRTPLSVLLSSINAIEMVGTLNEKDYAQKLLGTMKEEVKRMTKLVSALLTLARSDSDLIERADEIFDFRPVVENTVHSIETLAKRKQIKLHLQAPNQLLIRGDSEKLTQLLYILLDNAVKYTPNGGEVYLTLSIESSSPQMFQIIVQDTGIGIAPESYDLIFARFYREDKARSKQIAGHGLGLSIAKLIVDVHQGTIAVSSELNKGSTFKVQIPFSVKPHQKAEGKIH</sequence>
<dbReference type="InterPro" id="IPR036890">
    <property type="entry name" value="HATPase_C_sf"/>
</dbReference>
<dbReference type="Gene3D" id="3.30.565.10">
    <property type="entry name" value="Histidine kinase-like ATPase, C-terminal domain"/>
    <property type="match status" value="1"/>
</dbReference>
<dbReference type="GeneID" id="93703538"/>
<protein>
    <recommendedName>
        <fullName evidence="3">histidine kinase</fullName>
        <ecNumber evidence="3">2.7.13.3</ecNumber>
    </recommendedName>
</protein>
<dbReference type="CDD" id="cd00075">
    <property type="entry name" value="HATPase"/>
    <property type="match status" value="1"/>
</dbReference>
<dbReference type="SMART" id="SM00388">
    <property type="entry name" value="HisKA"/>
    <property type="match status" value="1"/>
</dbReference>
<dbReference type="GO" id="GO:0000155">
    <property type="term" value="F:phosphorelay sensor kinase activity"/>
    <property type="evidence" value="ECO:0007669"/>
    <property type="project" value="InterPro"/>
</dbReference>
<dbReference type="PROSITE" id="PS50109">
    <property type="entry name" value="HIS_KIN"/>
    <property type="match status" value="1"/>
</dbReference>
<proteinExistence type="predicted"/>
<dbReference type="GO" id="GO:0005524">
    <property type="term" value="F:ATP binding"/>
    <property type="evidence" value="ECO:0007669"/>
    <property type="project" value="UniProtKB-KW"/>
</dbReference>
<keyword evidence="7" id="KW-0418">Kinase</keyword>
<dbReference type="InterPro" id="IPR050351">
    <property type="entry name" value="BphY/WalK/GraS-like"/>
</dbReference>
<dbReference type="PATRIC" id="fig|135735.6.peg.1754"/>
<dbReference type="PANTHER" id="PTHR45453">
    <property type="entry name" value="PHOSPHATE REGULON SENSOR PROTEIN PHOR"/>
    <property type="match status" value="1"/>
</dbReference>
<dbReference type="InterPro" id="IPR003661">
    <property type="entry name" value="HisK_dim/P_dom"/>
</dbReference>
<accession>A0A0H4KDE8</accession>
<organism evidence="11 12">
    <name type="scientific">Priestia filamentosa</name>
    <dbReference type="NCBI Taxonomy" id="1402861"/>
    <lineage>
        <taxon>Bacteria</taxon>
        <taxon>Bacillati</taxon>
        <taxon>Bacillota</taxon>
        <taxon>Bacilli</taxon>
        <taxon>Bacillales</taxon>
        <taxon>Bacillaceae</taxon>
        <taxon>Priestia</taxon>
    </lineage>
</organism>
<reference evidence="12" key="2">
    <citation type="submission" date="2015-06" db="EMBL/GenBank/DDBJ databases">
        <title>Genome Sequence of Bacillus endophyticus and Analysis of its Companion Mechanism in the Ketogulonigenium vulgare-Bacillus strain Consortium.</title>
        <authorList>
            <person name="Jia N."/>
            <person name="Du J."/>
            <person name="Ding M.-Z."/>
            <person name="Gao F."/>
            <person name="Yuan Y.-J."/>
        </authorList>
    </citation>
    <scope>NUCLEOTIDE SEQUENCE [LARGE SCALE GENOMIC DNA]</scope>
    <source>
        <strain evidence="12">Hbe603</strain>
    </source>
</reference>
<dbReference type="GO" id="GO:0016036">
    <property type="term" value="P:cellular response to phosphate starvation"/>
    <property type="evidence" value="ECO:0007669"/>
    <property type="project" value="TreeGrafter"/>
</dbReference>
<keyword evidence="5" id="KW-0808">Transferase</keyword>
<evidence type="ECO:0000256" key="7">
    <source>
        <dbReference type="ARBA" id="ARBA00022777"/>
    </source>
</evidence>